<dbReference type="KEGG" id="bmor:101743521"/>
<evidence type="ECO:0000256" key="2">
    <source>
        <dbReference type="SAM" id="SignalP"/>
    </source>
</evidence>
<dbReference type="GeneID" id="101743521"/>
<dbReference type="Proteomes" id="UP000005204">
    <property type="component" value="Unassembled WGS sequence"/>
</dbReference>
<dbReference type="RefSeq" id="XP_004933136.1">
    <property type="nucleotide sequence ID" value="XM_004933079.5"/>
</dbReference>
<feature type="region of interest" description="Disordered" evidence="1">
    <location>
        <begin position="24"/>
        <end position="94"/>
    </location>
</feature>
<dbReference type="EnsemblMetazoa" id="XM_004933079.4">
    <property type="protein sequence ID" value="XP_004933136.1"/>
    <property type="gene ID" value="LOC101743521"/>
</dbReference>
<keyword evidence="2" id="KW-0732">Signal</keyword>
<feature type="region of interest" description="Disordered" evidence="1">
    <location>
        <begin position="109"/>
        <end position="202"/>
    </location>
</feature>
<evidence type="ECO:0000256" key="1">
    <source>
        <dbReference type="SAM" id="MobiDB-lite"/>
    </source>
</evidence>
<feature type="chain" id="PRO_5035897711" evidence="2">
    <location>
        <begin position="20"/>
        <end position="202"/>
    </location>
</feature>
<dbReference type="PROSITE" id="PS51257">
    <property type="entry name" value="PROKAR_LIPOPROTEIN"/>
    <property type="match status" value="1"/>
</dbReference>
<proteinExistence type="predicted"/>
<name>A0A8R2ASK3_BOMMO</name>
<feature type="compositionally biased region" description="Low complexity" evidence="1">
    <location>
        <begin position="71"/>
        <end position="83"/>
    </location>
</feature>
<dbReference type="OrthoDB" id="8197504at2759"/>
<feature type="compositionally biased region" description="Low complexity" evidence="1">
    <location>
        <begin position="30"/>
        <end position="49"/>
    </location>
</feature>
<keyword evidence="4" id="KW-1185">Reference proteome</keyword>
<reference evidence="3" key="2">
    <citation type="submission" date="2022-06" db="UniProtKB">
        <authorList>
            <consortium name="EnsemblMetazoa"/>
        </authorList>
    </citation>
    <scope>IDENTIFICATION</scope>
    <source>
        <strain evidence="3">p50T (Dazao)</strain>
    </source>
</reference>
<evidence type="ECO:0000313" key="3">
    <source>
        <dbReference type="EnsemblMetazoa" id="XP_004933136.1"/>
    </source>
</evidence>
<sequence length="202" mass="21457">MKILPLFVLIACVAWSACAQEEGEARPAQRGLLKRGLLTKGKPTTTTTTSAPQEYAEYEDEGDYPADGEAAEPSTEAAPPSSTEGKKLIAGGVRPFRSNNDLLEILKKKRAQAAEAKSRGSTVTEPAAPSDAGGDAAKSNYSGKKRANTPAVAGEDTPAPAPKPSRGRFNRPSSRAVEPEAEEQNESVQPARSNRFSRRGNY</sequence>
<dbReference type="RefSeq" id="XP_062525973.1">
    <property type="nucleotide sequence ID" value="XM_062669989.1"/>
</dbReference>
<accession>A0A8R2ASK3</accession>
<organism evidence="3 4">
    <name type="scientific">Bombyx mori</name>
    <name type="common">Silk moth</name>
    <dbReference type="NCBI Taxonomy" id="7091"/>
    <lineage>
        <taxon>Eukaryota</taxon>
        <taxon>Metazoa</taxon>
        <taxon>Ecdysozoa</taxon>
        <taxon>Arthropoda</taxon>
        <taxon>Hexapoda</taxon>
        <taxon>Insecta</taxon>
        <taxon>Pterygota</taxon>
        <taxon>Neoptera</taxon>
        <taxon>Endopterygota</taxon>
        <taxon>Lepidoptera</taxon>
        <taxon>Glossata</taxon>
        <taxon>Ditrysia</taxon>
        <taxon>Bombycoidea</taxon>
        <taxon>Bombycidae</taxon>
        <taxon>Bombycinae</taxon>
        <taxon>Bombyx</taxon>
    </lineage>
</organism>
<reference evidence="4" key="1">
    <citation type="journal article" date="2008" name="Insect Biochem. Mol. Biol.">
        <title>The genome of a lepidopteran model insect, the silkworm Bombyx mori.</title>
        <authorList>
            <consortium name="International Silkworm Genome Consortium"/>
        </authorList>
    </citation>
    <scope>NUCLEOTIDE SEQUENCE [LARGE SCALE GENOMIC DNA]</scope>
    <source>
        <strain evidence="4">p50T</strain>
    </source>
</reference>
<feature type="signal peptide" evidence="2">
    <location>
        <begin position="1"/>
        <end position="19"/>
    </location>
</feature>
<feature type="compositionally biased region" description="Acidic residues" evidence="1">
    <location>
        <begin position="56"/>
        <end position="70"/>
    </location>
</feature>
<evidence type="ECO:0000313" key="4">
    <source>
        <dbReference type="Proteomes" id="UP000005204"/>
    </source>
</evidence>
<dbReference type="AlphaFoldDB" id="A0A8R2ASK3"/>
<protein>
    <submittedName>
        <fullName evidence="3">Uncharacterized protein</fullName>
    </submittedName>
</protein>
<feature type="compositionally biased region" description="Low complexity" evidence="1">
    <location>
        <begin position="126"/>
        <end position="139"/>
    </location>
</feature>